<dbReference type="InterPro" id="IPR002197">
    <property type="entry name" value="HTH_Fis"/>
</dbReference>
<evidence type="ECO:0000256" key="3">
    <source>
        <dbReference type="ARBA" id="ARBA00015308"/>
    </source>
</evidence>
<sequence length="541" mass="59172">MTESPGKNEFGRDKRLIGIYRISNELVASTRLEVRLDSVLDIMCSVLPCRESAIQIPATNGEVGISASSKAGRGIPSITSRFVAPPTVKRIIDTGRPSVVEAKEKARLFKTSLLQSPDSATTFIGVPVKIENKVIAALWVDLVNDGLISYNYQEELAFLTAVANVVGTLHRLRSGVSSIERTTAENQKAGGERVYASPTHQKLDWIVGESVALREVLETVRKIAPTNSAVLLRGESGTGKEVFAKAIHALSPRHKKPFVAVNCAALSTGLLESELFGHEKGAFTGAVSERAGRFELADGGTLLLDEIGETGLDFQSKLLRVLQEGEFERMGGVKTRKVNVRLICATNKNLETAVMNGDFRSDLYYRINVVSIALPPLRDRSGDITSLANHFLEKFNKENDNNRKFNPDALDLLSKCAFPGNVRELENCVRRTATLAMENKIMPSDFACAKDQCFSSRLWKGVAPPSHFDITDPPHGRLMSTSDRAAFKSPLEKNRIVESELLMTALKTAGGNQAKAARILGKTARQISYAVRQHGVKLNEL</sequence>
<geneLocation type="plasmid" evidence="15">
    <name>III</name>
</geneLocation>
<keyword evidence="4" id="KW-0547">Nucleotide-binding</keyword>
<dbReference type="PATRIC" id="fig|1028801.3.peg.6218"/>
<dbReference type="SUPFAM" id="SSF52540">
    <property type="entry name" value="P-loop containing nucleoside triphosphate hydrolases"/>
    <property type="match status" value="1"/>
</dbReference>
<comment type="function">
    <text evidence="1 12">Required for activation of most nif operons, which are directly involved in nitrogen fixation.</text>
</comment>
<dbReference type="SUPFAM" id="SSF55781">
    <property type="entry name" value="GAF domain-like"/>
    <property type="match status" value="1"/>
</dbReference>
<dbReference type="InterPro" id="IPR025943">
    <property type="entry name" value="Sigma_54_int_dom_ATP-bd_2"/>
</dbReference>
<dbReference type="InterPro" id="IPR025944">
    <property type="entry name" value="Sigma_54_int_dom_CS"/>
</dbReference>
<dbReference type="PANTHER" id="PTHR32071">
    <property type="entry name" value="TRANSCRIPTIONAL REGULATORY PROTEIN"/>
    <property type="match status" value="1"/>
</dbReference>
<dbReference type="GO" id="GO:0005524">
    <property type="term" value="F:ATP binding"/>
    <property type="evidence" value="ECO:0007669"/>
    <property type="project" value="UniProtKB-KW"/>
</dbReference>
<keyword evidence="6 12" id="KW-0902">Two-component regulatory system</keyword>
<dbReference type="Pfam" id="PF01590">
    <property type="entry name" value="GAF"/>
    <property type="match status" value="1"/>
</dbReference>
<dbReference type="AlphaFoldDB" id="A0A068TK15"/>
<dbReference type="GO" id="GO:0003700">
    <property type="term" value="F:DNA-binding transcription factor activity"/>
    <property type="evidence" value="ECO:0007669"/>
    <property type="project" value="UniProtKB-UniRule"/>
</dbReference>
<dbReference type="Pfam" id="PF00158">
    <property type="entry name" value="Sigma54_activat"/>
    <property type="match status" value="1"/>
</dbReference>
<evidence type="ECO:0000259" key="13">
    <source>
        <dbReference type="PROSITE" id="PS50045"/>
    </source>
</evidence>
<evidence type="ECO:0000256" key="8">
    <source>
        <dbReference type="ARBA" id="ARBA00023125"/>
    </source>
</evidence>
<dbReference type="Gene3D" id="1.10.10.60">
    <property type="entry name" value="Homeodomain-like"/>
    <property type="match status" value="1"/>
</dbReference>
<dbReference type="PROSITE" id="PS00688">
    <property type="entry name" value="SIGMA54_INTERACT_3"/>
    <property type="match status" value="1"/>
</dbReference>
<keyword evidence="14" id="KW-0614">Plasmid</keyword>
<evidence type="ECO:0000256" key="9">
    <source>
        <dbReference type="ARBA" id="ARBA00023159"/>
    </source>
</evidence>
<dbReference type="PROSITE" id="PS00676">
    <property type="entry name" value="SIGMA54_INTERACT_2"/>
    <property type="match status" value="1"/>
</dbReference>
<proteinExistence type="predicted"/>
<evidence type="ECO:0000313" key="15">
    <source>
        <dbReference type="Proteomes" id="UP000028186"/>
    </source>
</evidence>
<gene>
    <name evidence="14" type="primary">nifA</name>
    <name evidence="14" type="ORF">RG1141_PB00780</name>
</gene>
<dbReference type="InterPro" id="IPR027417">
    <property type="entry name" value="P-loop_NTPase"/>
</dbReference>
<keyword evidence="7 12" id="KW-0805">Transcription regulation</keyword>
<dbReference type="PANTHER" id="PTHR32071:SF117">
    <property type="entry name" value="PTS-DEPENDENT DIHYDROXYACETONE KINASE OPERON REGULATORY PROTEIN-RELATED"/>
    <property type="match status" value="1"/>
</dbReference>
<dbReference type="InterPro" id="IPR058031">
    <property type="entry name" value="AAA_lid_NorR"/>
</dbReference>
<dbReference type="GO" id="GO:0000160">
    <property type="term" value="P:phosphorelay signal transduction system"/>
    <property type="evidence" value="ECO:0007669"/>
    <property type="project" value="UniProtKB-UniRule"/>
</dbReference>
<keyword evidence="5" id="KW-0067">ATP-binding</keyword>
<dbReference type="KEGG" id="ngl:RG1141_PB00780"/>
<dbReference type="HOGENOM" id="CLU_000445_95_2_5"/>
<dbReference type="InterPro" id="IPR029016">
    <property type="entry name" value="GAF-like_dom_sf"/>
</dbReference>
<comment type="subunit">
    <text evidence="2 12">Interacts with sigma-54.</text>
</comment>
<dbReference type="CDD" id="cd00009">
    <property type="entry name" value="AAA"/>
    <property type="match status" value="1"/>
</dbReference>
<dbReference type="InterPro" id="IPR003018">
    <property type="entry name" value="GAF"/>
</dbReference>
<dbReference type="FunFam" id="3.40.50.300:FF:000006">
    <property type="entry name" value="DNA-binding transcriptional regulator NtrC"/>
    <property type="match status" value="1"/>
</dbReference>
<evidence type="ECO:0000313" key="14">
    <source>
        <dbReference type="EMBL" id="CDN58426.1"/>
    </source>
</evidence>
<evidence type="ECO:0000256" key="1">
    <source>
        <dbReference type="ARBA" id="ARBA00002167"/>
    </source>
</evidence>
<evidence type="ECO:0000256" key="12">
    <source>
        <dbReference type="RuleBase" id="RU368029"/>
    </source>
</evidence>
<evidence type="ECO:0000256" key="7">
    <source>
        <dbReference type="ARBA" id="ARBA00023015"/>
    </source>
</evidence>
<dbReference type="Gene3D" id="3.30.450.40">
    <property type="match status" value="1"/>
</dbReference>
<dbReference type="PRINTS" id="PR01590">
    <property type="entry name" value="HTHFIS"/>
</dbReference>
<dbReference type="InterPro" id="IPR002078">
    <property type="entry name" value="Sigma_54_int"/>
</dbReference>
<evidence type="ECO:0000256" key="2">
    <source>
        <dbReference type="ARBA" id="ARBA00011135"/>
    </source>
</evidence>
<dbReference type="GO" id="GO:0009399">
    <property type="term" value="P:nitrogen fixation"/>
    <property type="evidence" value="ECO:0007669"/>
    <property type="project" value="UniProtKB-UniRule"/>
</dbReference>
<evidence type="ECO:0000256" key="4">
    <source>
        <dbReference type="ARBA" id="ARBA00022741"/>
    </source>
</evidence>
<dbReference type="PROSITE" id="PS50045">
    <property type="entry name" value="SIGMA54_INTERACT_4"/>
    <property type="match status" value="1"/>
</dbReference>
<dbReference type="EMBL" id="HG938357">
    <property type="protein sequence ID" value="CDN58426.1"/>
    <property type="molecule type" value="Genomic_DNA"/>
</dbReference>
<dbReference type="InterPro" id="IPR010113">
    <property type="entry name" value="Nif-specific_regulatory_prot"/>
</dbReference>
<evidence type="ECO:0000256" key="11">
    <source>
        <dbReference type="ARBA" id="ARBA00023231"/>
    </source>
</evidence>
<dbReference type="RefSeq" id="WP_040125993.1">
    <property type="nucleotide sequence ID" value="NZ_HG938357.1"/>
</dbReference>
<dbReference type="Pfam" id="PF02954">
    <property type="entry name" value="HTH_8"/>
    <property type="match status" value="1"/>
</dbReference>
<protein>
    <recommendedName>
        <fullName evidence="3 12">Nif-specific regulatory protein</fullName>
    </recommendedName>
</protein>
<keyword evidence="8 12" id="KW-0238">DNA-binding</keyword>
<organism evidence="14 15">
    <name type="scientific">Neorhizobium galegae bv. officinalis bv. officinalis str. HAMBI 1141</name>
    <dbReference type="NCBI Taxonomy" id="1028801"/>
    <lineage>
        <taxon>Bacteria</taxon>
        <taxon>Pseudomonadati</taxon>
        <taxon>Pseudomonadota</taxon>
        <taxon>Alphaproteobacteria</taxon>
        <taxon>Hyphomicrobiales</taxon>
        <taxon>Rhizobiaceae</taxon>
        <taxon>Rhizobium/Agrobacterium group</taxon>
        <taxon>Neorhizobium</taxon>
    </lineage>
</organism>
<dbReference type="InterPro" id="IPR003593">
    <property type="entry name" value="AAA+_ATPase"/>
</dbReference>
<feature type="domain" description="Sigma-54 factor interaction" evidence="13">
    <location>
        <begin position="206"/>
        <end position="434"/>
    </location>
</feature>
<keyword evidence="11 12" id="KW-0535">Nitrogen fixation</keyword>
<dbReference type="GO" id="GO:0043565">
    <property type="term" value="F:sequence-specific DNA binding"/>
    <property type="evidence" value="ECO:0007669"/>
    <property type="project" value="InterPro"/>
</dbReference>
<keyword evidence="9 12" id="KW-0010">Activator</keyword>
<dbReference type="InterPro" id="IPR025662">
    <property type="entry name" value="Sigma_54_int_dom_ATP-bd_1"/>
</dbReference>
<dbReference type="Pfam" id="PF25601">
    <property type="entry name" value="AAA_lid_14"/>
    <property type="match status" value="1"/>
</dbReference>
<evidence type="ECO:0000256" key="10">
    <source>
        <dbReference type="ARBA" id="ARBA00023163"/>
    </source>
</evidence>
<evidence type="ECO:0000256" key="6">
    <source>
        <dbReference type="ARBA" id="ARBA00023012"/>
    </source>
</evidence>
<keyword evidence="10 12" id="KW-0804">Transcription</keyword>
<dbReference type="Gene3D" id="3.40.50.300">
    <property type="entry name" value="P-loop containing nucleotide triphosphate hydrolases"/>
    <property type="match status" value="1"/>
</dbReference>
<dbReference type="SMART" id="SM00382">
    <property type="entry name" value="AAA"/>
    <property type="match status" value="1"/>
</dbReference>
<reference evidence="15" key="1">
    <citation type="journal article" date="2014" name="BMC Genomics">
        <title>Genome sequencing of two Neorhizobium galegae strains reveals a noeT gene responsible for the unusual acetylation of the nodulation factors.</title>
        <authorList>
            <person name="Osterman J."/>
            <person name="Marsh J."/>
            <person name="Laine P.K."/>
            <person name="Zeng Z."/>
            <person name="Alatalo E."/>
            <person name="Sullivan J.T."/>
            <person name="Young J.P."/>
            <person name="Thomas-Oates J."/>
            <person name="Paulin L."/>
            <person name="Lindstrom K."/>
        </authorList>
    </citation>
    <scope>NUCLEOTIDE SEQUENCE [LARGE SCALE GENOMIC DNA]</scope>
    <source>
        <strain evidence="15">HAMBI 1141</strain>
        <plasmid evidence="15">III</plasmid>
    </source>
</reference>
<dbReference type="Proteomes" id="UP000028186">
    <property type="component" value="Plasmid pHAMBI1141b"/>
</dbReference>
<name>A0A068TK15_NEOGA</name>
<accession>A0A068TK15</accession>
<dbReference type="PROSITE" id="PS00675">
    <property type="entry name" value="SIGMA54_INTERACT_1"/>
    <property type="match status" value="1"/>
</dbReference>
<dbReference type="NCBIfam" id="TIGR01817">
    <property type="entry name" value="nifA"/>
    <property type="match status" value="1"/>
</dbReference>
<dbReference type="Gene3D" id="1.10.8.60">
    <property type="match status" value="1"/>
</dbReference>
<evidence type="ECO:0000256" key="5">
    <source>
        <dbReference type="ARBA" id="ARBA00022840"/>
    </source>
</evidence>